<dbReference type="GO" id="GO:0000287">
    <property type="term" value="F:magnesium ion binding"/>
    <property type="evidence" value="ECO:0007669"/>
    <property type="project" value="InterPro"/>
</dbReference>
<evidence type="ECO:0000256" key="3">
    <source>
        <dbReference type="ARBA" id="ARBA00022723"/>
    </source>
</evidence>
<keyword evidence="3" id="KW-0479">Metal-binding</keyword>
<dbReference type="EMBL" id="CP021934">
    <property type="protein sequence ID" value="ASC03846.1"/>
    <property type="molecule type" value="Genomic_DNA"/>
</dbReference>
<dbReference type="RefSeq" id="WP_032890290.1">
    <property type="nucleotide sequence ID" value="NZ_CP021934.1"/>
</dbReference>
<dbReference type="Pfam" id="PF00719">
    <property type="entry name" value="Pyrophosphatase"/>
    <property type="match status" value="1"/>
</dbReference>
<accession>A0A1Z3CM77</accession>
<dbReference type="InterPro" id="IPR036649">
    <property type="entry name" value="Pyrophosphatase_sf"/>
</dbReference>
<evidence type="ECO:0000313" key="7">
    <source>
        <dbReference type="Proteomes" id="UP000196759"/>
    </source>
</evidence>
<proteinExistence type="predicted"/>
<keyword evidence="5" id="KW-0460">Magnesium</keyword>
<sequence length="117" mass="14089">MLKDIEKYRFYLNKEVLVKVDRKLGEKHPNFDFIYPVNYGYIPNTLSEDNEEIDAYILGIFYPIDEFKGICKAIICRYDDNENKLIIVPKNKNYTIEQLDALLEFQERFFKHKIIIE</sequence>
<evidence type="ECO:0000313" key="6">
    <source>
        <dbReference type="EMBL" id="ASC03846.1"/>
    </source>
</evidence>
<protein>
    <recommendedName>
        <fullName evidence="2">inorganic diphosphatase</fullName>
        <ecNumber evidence="2">3.6.1.1</ecNumber>
    </recommendedName>
</protein>
<dbReference type="Gene3D" id="3.90.80.10">
    <property type="entry name" value="Inorganic pyrophosphatase"/>
    <property type="match status" value="1"/>
</dbReference>
<keyword evidence="4" id="KW-0378">Hydrolase</keyword>
<dbReference type="SUPFAM" id="SSF50324">
    <property type="entry name" value="Inorganic pyrophosphatase"/>
    <property type="match status" value="1"/>
</dbReference>
<dbReference type="GO" id="GO:0005737">
    <property type="term" value="C:cytoplasm"/>
    <property type="evidence" value="ECO:0007669"/>
    <property type="project" value="InterPro"/>
</dbReference>
<name>A0A1Z3CM77_FUSNP</name>
<gene>
    <name evidence="6" type="ORF">CBG50_11700</name>
</gene>
<evidence type="ECO:0000256" key="5">
    <source>
        <dbReference type="ARBA" id="ARBA00022842"/>
    </source>
</evidence>
<comment type="cofactor">
    <cofactor evidence="1">
        <name>Mg(2+)</name>
        <dbReference type="ChEBI" id="CHEBI:18420"/>
    </cofactor>
</comment>
<dbReference type="GO" id="GO:0004427">
    <property type="term" value="F:inorganic diphosphate phosphatase activity"/>
    <property type="evidence" value="ECO:0007669"/>
    <property type="project" value="UniProtKB-EC"/>
</dbReference>
<dbReference type="InterPro" id="IPR008162">
    <property type="entry name" value="Pyrophosphatase"/>
</dbReference>
<dbReference type="AlphaFoldDB" id="A0A1Z3CM77"/>
<dbReference type="Proteomes" id="UP000196759">
    <property type="component" value="Chromosome"/>
</dbReference>
<evidence type="ECO:0000256" key="4">
    <source>
        <dbReference type="ARBA" id="ARBA00022801"/>
    </source>
</evidence>
<reference evidence="6 7" key="1">
    <citation type="submission" date="2017-06" db="EMBL/GenBank/DDBJ databases">
        <title>Draft genome sequence of Fusobacterium nucleatum subsp. polymorphum KCOM 1260 (=ChDC F218).</title>
        <authorList>
            <person name="Kook J.-K."/>
            <person name="Park S.-N."/>
            <person name="Lim Y.K."/>
            <person name="Roh H."/>
        </authorList>
    </citation>
    <scope>NUCLEOTIDE SEQUENCE [LARGE SCALE GENOMIC DNA]</scope>
    <source>
        <strain evidence="7">KCOM 1260 (ChDC F218)</strain>
    </source>
</reference>
<evidence type="ECO:0000256" key="1">
    <source>
        <dbReference type="ARBA" id="ARBA00001946"/>
    </source>
</evidence>
<dbReference type="GO" id="GO:0006796">
    <property type="term" value="P:phosphate-containing compound metabolic process"/>
    <property type="evidence" value="ECO:0007669"/>
    <property type="project" value="InterPro"/>
</dbReference>
<evidence type="ECO:0000256" key="2">
    <source>
        <dbReference type="ARBA" id="ARBA00012146"/>
    </source>
</evidence>
<dbReference type="EC" id="3.6.1.1" evidence="2"/>
<keyword evidence="7" id="KW-1185">Reference proteome</keyword>
<organism evidence="6 7">
    <name type="scientific">Fusobacterium nucleatum subsp. polymorphum</name>
    <name type="common">Fusobacterium polymorphum</name>
    <dbReference type="NCBI Taxonomy" id="76857"/>
    <lineage>
        <taxon>Bacteria</taxon>
        <taxon>Fusobacteriati</taxon>
        <taxon>Fusobacteriota</taxon>
        <taxon>Fusobacteriia</taxon>
        <taxon>Fusobacteriales</taxon>
        <taxon>Fusobacteriaceae</taxon>
        <taxon>Fusobacterium</taxon>
    </lineage>
</organism>